<comment type="caution">
    <text evidence="3">The sequence shown here is derived from an EMBL/GenBank/DDBJ whole genome shotgun (WGS) entry which is preliminary data.</text>
</comment>
<dbReference type="EMBL" id="AVOT02019459">
    <property type="protein sequence ID" value="MBW0507005.1"/>
    <property type="molecule type" value="Genomic_DNA"/>
</dbReference>
<reference evidence="3" key="1">
    <citation type="submission" date="2021-03" db="EMBL/GenBank/DDBJ databases">
        <title>Draft genome sequence of rust myrtle Austropuccinia psidii MF-1, a brazilian biotype.</title>
        <authorList>
            <person name="Quecine M.C."/>
            <person name="Pachon D.M.R."/>
            <person name="Bonatelli M.L."/>
            <person name="Correr F.H."/>
            <person name="Franceschini L.M."/>
            <person name="Leite T.F."/>
            <person name="Margarido G.R.A."/>
            <person name="Almeida C.A."/>
            <person name="Ferrarezi J.A."/>
            <person name="Labate C.A."/>
        </authorList>
    </citation>
    <scope>NUCLEOTIDE SEQUENCE</scope>
    <source>
        <strain evidence="3">MF-1</strain>
    </source>
</reference>
<dbReference type="Pfam" id="PF22936">
    <property type="entry name" value="Pol_BBD"/>
    <property type="match status" value="1"/>
</dbReference>
<evidence type="ECO:0000313" key="4">
    <source>
        <dbReference type="Proteomes" id="UP000765509"/>
    </source>
</evidence>
<dbReference type="AlphaFoldDB" id="A0A9Q3DTY2"/>
<feature type="region of interest" description="Disordered" evidence="1">
    <location>
        <begin position="1"/>
        <end position="28"/>
    </location>
</feature>
<feature type="domain" description="Retrovirus-related Pol polyprotein from transposon TNT 1-94-like beta-barrel" evidence="2">
    <location>
        <begin position="34"/>
        <end position="104"/>
    </location>
</feature>
<proteinExistence type="predicted"/>
<organism evidence="3 4">
    <name type="scientific">Austropuccinia psidii MF-1</name>
    <dbReference type="NCBI Taxonomy" id="1389203"/>
    <lineage>
        <taxon>Eukaryota</taxon>
        <taxon>Fungi</taxon>
        <taxon>Dikarya</taxon>
        <taxon>Basidiomycota</taxon>
        <taxon>Pucciniomycotina</taxon>
        <taxon>Pucciniomycetes</taxon>
        <taxon>Pucciniales</taxon>
        <taxon>Sphaerophragmiaceae</taxon>
        <taxon>Austropuccinia</taxon>
    </lineage>
</organism>
<dbReference type="Proteomes" id="UP000765509">
    <property type="component" value="Unassembled WGS sequence"/>
</dbReference>
<gene>
    <name evidence="3" type="ORF">O181_046720</name>
</gene>
<accession>A0A9Q3DTY2</accession>
<evidence type="ECO:0000259" key="2">
    <source>
        <dbReference type="Pfam" id="PF22936"/>
    </source>
</evidence>
<evidence type="ECO:0000256" key="1">
    <source>
        <dbReference type="SAM" id="MobiDB-lite"/>
    </source>
</evidence>
<evidence type="ECO:0000313" key="3">
    <source>
        <dbReference type="EMBL" id="MBW0507005.1"/>
    </source>
</evidence>
<protein>
    <recommendedName>
        <fullName evidence="2">Retrovirus-related Pol polyprotein from transposon TNT 1-94-like beta-barrel domain-containing protein</fullName>
    </recommendedName>
</protein>
<keyword evidence="4" id="KW-1185">Reference proteome</keyword>
<name>A0A9Q3DTY2_9BASI</name>
<dbReference type="InterPro" id="IPR054722">
    <property type="entry name" value="PolX-like_BBD"/>
</dbReference>
<sequence>MEEGWATGHRGPAEEEPEYHPGEAPGDTLLVLRDSRSTHHVTRNATLFTEYKKVDLTLSVASAKQHPVGGKGIINLACPSGNVRLTEVLHFPDIPGTMLSIGKFVTGRTPDLTPLNVSGCKACKRLVVLGGQVKGAWAVFDENEGQAIKGRIQRVSTIQIQNVFDLSMIKEIRYQDEHVELTNVSASLHSDAPGSYGEVIALDDQQKWKEAISTKIARMERWRCGWRYQRMQHPWFWAQDVYSRSIET</sequence>